<gene>
    <name evidence="3" type="ORF">ENI34_04195</name>
</gene>
<proteinExistence type="predicted"/>
<comment type="caution">
    <text evidence="3">The sequence shown here is derived from an EMBL/GenBank/DDBJ whole genome shotgun (WGS) entry which is preliminary data.</text>
</comment>
<keyword evidence="1" id="KW-0802">TPR repeat</keyword>
<organism evidence="3 4">
    <name type="scientific">candidate division WOR-3 bacterium</name>
    <dbReference type="NCBI Taxonomy" id="2052148"/>
    <lineage>
        <taxon>Bacteria</taxon>
        <taxon>Bacteria division WOR-3</taxon>
    </lineage>
</organism>
<evidence type="ECO:0000256" key="1">
    <source>
        <dbReference type="PROSITE-ProRule" id="PRU00339"/>
    </source>
</evidence>
<feature type="region of interest" description="Disordered" evidence="2">
    <location>
        <begin position="214"/>
        <end position="506"/>
    </location>
</feature>
<feature type="compositionally biased region" description="Low complexity" evidence="2">
    <location>
        <begin position="235"/>
        <end position="245"/>
    </location>
</feature>
<feature type="compositionally biased region" description="Basic and acidic residues" evidence="2">
    <location>
        <begin position="284"/>
        <end position="294"/>
    </location>
</feature>
<accession>A0A9C9JZY4</accession>
<dbReference type="Proteomes" id="UP000885826">
    <property type="component" value="Unassembled WGS sequence"/>
</dbReference>
<dbReference type="Gene3D" id="1.25.40.10">
    <property type="entry name" value="Tetratricopeptide repeat domain"/>
    <property type="match status" value="1"/>
</dbReference>
<feature type="compositionally biased region" description="Basic and acidic residues" evidence="2">
    <location>
        <begin position="305"/>
        <end position="314"/>
    </location>
</feature>
<feature type="compositionally biased region" description="Acidic residues" evidence="2">
    <location>
        <begin position="342"/>
        <end position="358"/>
    </location>
</feature>
<dbReference type="InterPro" id="IPR011990">
    <property type="entry name" value="TPR-like_helical_dom_sf"/>
</dbReference>
<feature type="compositionally biased region" description="Basic and acidic residues" evidence="2">
    <location>
        <begin position="476"/>
        <end position="496"/>
    </location>
</feature>
<dbReference type="SUPFAM" id="SSF48452">
    <property type="entry name" value="TPR-like"/>
    <property type="match status" value="1"/>
</dbReference>
<feature type="repeat" description="TPR" evidence="1">
    <location>
        <begin position="26"/>
        <end position="59"/>
    </location>
</feature>
<dbReference type="InterPro" id="IPR019734">
    <property type="entry name" value="TPR_rpt"/>
</dbReference>
<evidence type="ECO:0000313" key="3">
    <source>
        <dbReference type="EMBL" id="HEC78328.1"/>
    </source>
</evidence>
<feature type="compositionally biased region" description="Basic and acidic residues" evidence="2">
    <location>
        <begin position="261"/>
        <end position="274"/>
    </location>
</feature>
<dbReference type="PANTHER" id="PTHR12558">
    <property type="entry name" value="CELL DIVISION CYCLE 16,23,27"/>
    <property type="match status" value="1"/>
</dbReference>
<sequence length="506" mass="57791">MEEDMAERDFSEIARLSERYNKDPKSRIFVQLADAYRKNNMIDEALEILQKGLQHHPNYSLAYLILGKCYFDKRMYAQAKDSFEKTLSFDPQNIVALRMLAQICETTKDEEGQISAYKGILTIDPFDASAKEKLDRLEALRKKEPLYTMSMAEEYERQGDLTKALEIYEHLLFTDPTDILLQEKVKQLKEKTGGETQKAAEEKLEKLQVETFFKPEDLEKPQQVEPSAPQPDTIQPVQEPEPVQPMEKTEEPQQPTIQEQPKQETDAKVEEKLEILQPFGEEPSPPKEELDILKPVEATEEEKSEEPTPIKLQEETAVSPVEETPRDDKTTPPADVQAAPESTEEEEIMSLEDFLTEEPSEKVEETTPISETKEESPLAATEPIQAATTQLAPEPEERTEEPPLSTPEEKPIPIKEVEPTPSAQEPKEEIDQPPQPMSEEQEPEIKLKPKKPEEKTPPAVDSSQPTEQKPAPPEQQPEKPDEKKEPEKPKEEDFKSFQDWLSGLLK</sequence>
<feature type="compositionally biased region" description="Basic and acidic residues" evidence="2">
    <location>
        <begin position="443"/>
        <end position="456"/>
    </location>
</feature>
<evidence type="ECO:0000313" key="4">
    <source>
        <dbReference type="Proteomes" id="UP000885826"/>
    </source>
</evidence>
<protein>
    <submittedName>
        <fullName evidence="3">Tetratricopeptide repeat protein</fullName>
    </submittedName>
</protein>
<feature type="compositionally biased region" description="Basic and acidic residues" evidence="2">
    <location>
        <begin position="359"/>
        <end position="376"/>
    </location>
</feature>
<feature type="repeat" description="TPR" evidence="1">
    <location>
        <begin position="145"/>
        <end position="178"/>
    </location>
</feature>
<feature type="compositionally biased region" description="Basic and acidic residues" evidence="2">
    <location>
        <begin position="407"/>
        <end position="418"/>
    </location>
</feature>
<dbReference type="PANTHER" id="PTHR12558:SF13">
    <property type="entry name" value="CELL DIVISION CYCLE PROTEIN 27 HOMOLOG"/>
    <property type="match status" value="1"/>
</dbReference>
<name>A0A9C9JZY4_UNCW3</name>
<reference evidence="3" key="1">
    <citation type="journal article" date="2020" name="mSystems">
        <title>Genome- and Community-Level Interaction Insights into Carbon Utilization and Element Cycling Functions of Hydrothermarchaeota in Hydrothermal Sediment.</title>
        <authorList>
            <person name="Zhou Z."/>
            <person name="Liu Y."/>
            <person name="Xu W."/>
            <person name="Pan J."/>
            <person name="Luo Z.H."/>
            <person name="Li M."/>
        </authorList>
    </citation>
    <scope>NUCLEOTIDE SEQUENCE</scope>
    <source>
        <strain evidence="3">HyVt-388</strain>
    </source>
</reference>
<evidence type="ECO:0000256" key="2">
    <source>
        <dbReference type="SAM" id="MobiDB-lite"/>
    </source>
</evidence>
<dbReference type="Pfam" id="PF14559">
    <property type="entry name" value="TPR_19"/>
    <property type="match status" value="1"/>
</dbReference>
<dbReference type="AlphaFoldDB" id="A0A9C9JZY4"/>
<feature type="repeat" description="TPR" evidence="1">
    <location>
        <begin position="60"/>
        <end position="93"/>
    </location>
</feature>
<dbReference type="SMART" id="SM00028">
    <property type="entry name" value="TPR"/>
    <property type="match status" value="3"/>
</dbReference>
<dbReference type="EMBL" id="DRIG01000044">
    <property type="protein sequence ID" value="HEC78328.1"/>
    <property type="molecule type" value="Genomic_DNA"/>
</dbReference>
<dbReference type="PROSITE" id="PS50005">
    <property type="entry name" value="TPR"/>
    <property type="match status" value="3"/>
</dbReference>